<protein>
    <recommendedName>
        <fullName evidence="1">E3 ubiquitin-protein ligase</fullName>
        <ecNumber evidence="1">2.3.2.27</ecNumber>
    </recommendedName>
</protein>
<evidence type="ECO:0000313" key="4">
    <source>
        <dbReference type="Proteomes" id="UP000005237"/>
    </source>
</evidence>
<dbReference type="GO" id="GO:0061630">
    <property type="term" value="F:ubiquitin protein ligase activity"/>
    <property type="evidence" value="ECO:0007669"/>
    <property type="project" value="UniProtKB-UniRule"/>
</dbReference>
<comment type="pathway">
    <text evidence="1">Protein modification; protein ubiquitination.</text>
</comment>
<dbReference type="GO" id="GO:0016567">
    <property type="term" value="P:protein ubiquitination"/>
    <property type="evidence" value="ECO:0007669"/>
    <property type="project" value="UniProtKB-UniRule"/>
</dbReference>
<dbReference type="EnsemblMetazoa" id="CJA35666.1">
    <property type="protein sequence ID" value="CJA35666.1"/>
    <property type="gene ID" value="WBGene00211513"/>
</dbReference>
<evidence type="ECO:0000313" key="3">
    <source>
        <dbReference type="EnsemblMetazoa" id="CJA35666.1"/>
    </source>
</evidence>
<dbReference type="InterPro" id="IPR044046">
    <property type="entry name" value="E3_ligase_UBR-like_C"/>
</dbReference>
<dbReference type="GO" id="GO:0008270">
    <property type="term" value="F:zinc ion binding"/>
    <property type="evidence" value="ECO:0007669"/>
    <property type="project" value="UniProtKB-UniRule"/>
</dbReference>
<dbReference type="PANTHER" id="PTHR21497">
    <property type="entry name" value="UBIQUITIN LIGASE E3 ALPHA-RELATED"/>
    <property type="match status" value="1"/>
</dbReference>
<keyword evidence="4" id="KW-1185">Reference proteome</keyword>
<dbReference type="AlphaFoldDB" id="A0A8R1IPE3"/>
<dbReference type="Proteomes" id="UP000005237">
    <property type="component" value="Unassembled WGS sequence"/>
</dbReference>
<reference evidence="3" key="2">
    <citation type="submission" date="2022-06" db="UniProtKB">
        <authorList>
            <consortium name="EnsemblMetazoa"/>
        </authorList>
    </citation>
    <scope>IDENTIFICATION</scope>
    <source>
        <strain evidence="3">DF5081</strain>
    </source>
</reference>
<dbReference type="GO" id="GO:0000151">
    <property type="term" value="C:ubiquitin ligase complex"/>
    <property type="evidence" value="ECO:0007669"/>
    <property type="project" value="TreeGrafter"/>
</dbReference>
<dbReference type="InterPro" id="IPR039164">
    <property type="entry name" value="UBR1-like"/>
</dbReference>
<dbReference type="GO" id="GO:0005737">
    <property type="term" value="C:cytoplasm"/>
    <property type="evidence" value="ECO:0007669"/>
    <property type="project" value="TreeGrafter"/>
</dbReference>
<comment type="catalytic activity">
    <reaction evidence="1">
        <text>S-ubiquitinyl-[E2 ubiquitin-conjugating enzyme]-L-cysteine + [acceptor protein]-L-lysine = [E2 ubiquitin-conjugating enzyme]-L-cysteine + N(6)-ubiquitinyl-[acceptor protein]-L-lysine.</text>
        <dbReference type="EC" id="2.3.2.27"/>
    </reaction>
</comment>
<organism evidence="3 4">
    <name type="scientific">Caenorhabditis japonica</name>
    <dbReference type="NCBI Taxonomy" id="281687"/>
    <lineage>
        <taxon>Eukaryota</taxon>
        <taxon>Metazoa</taxon>
        <taxon>Ecdysozoa</taxon>
        <taxon>Nematoda</taxon>
        <taxon>Chromadorea</taxon>
        <taxon>Rhabditida</taxon>
        <taxon>Rhabditina</taxon>
        <taxon>Rhabditomorpha</taxon>
        <taxon>Rhabditoidea</taxon>
        <taxon>Rhabditidae</taxon>
        <taxon>Peloderinae</taxon>
        <taxon>Caenorhabditis</taxon>
    </lineage>
</organism>
<comment type="function">
    <text evidence="1">Ubiquitin ligase protein which is a component of the N-end rule pathway. Recognizes and binds to proteins bearing specific N-terminal residues that are destabilizing according to the N-end rule, leading to their ubiquitination and subsequent degradation.</text>
</comment>
<feature type="domain" description="E3 ubiquitin-protein ligase UBR-like C-terminal" evidence="2">
    <location>
        <begin position="1"/>
        <end position="59"/>
    </location>
</feature>
<proteinExistence type="inferred from homology"/>
<keyword evidence="1" id="KW-0833">Ubl conjugation pathway</keyword>
<dbReference type="GO" id="GO:0071596">
    <property type="term" value="P:ubiquitin-dependent protein catabolic process via the N-end rule pathway"/>
    <property type="evidence" value="ECO:0007669"/>
    <property type="project" value="UniProtKB-UniRule"/>
</dbReference>
<evidence type="ECO:0000259" key="2">
    <source>
        <dbReference type="Pfam" id="PF18995"/>
    </source>
</evidence>
<keyword evidence="1" id="KW-0808">Transferase</keyword>
<accession>A0A8R1IPE3</accession>
<dbReference type="Pfam" id="PF18995">
    <property type="entry name" value="PRT6_C"/>
    <property type="match status" value="1"/>
</dbReference>
<keyword evidence="1" id="KW-0862">Zinc</keyword>
<name>A0A8R1IPE3_CAEJA</name>
<sequence>MFLRVRDCSLVLMTTRKRGCFRPAPYVDEFGEVDQGFRRGNPLHLNRELYQKLKTLWLQQGITEEVVNYNEIDYRNVQYDWAHF</sequence>
<dbReference type="EC" id="2.3.2.27" evidence="1"/>
<evidence type="ECO:0000256" key="1">
    <source>
        <dbReference type="RuleBase" id="RU366018"/>
    </source>
</evidence>
<dbReference type="PANTHER" id="PTHR21497:SF24">
    <property type="entry name" value="E3 UBIQUITIN-PROTEIN LIGASE UBR1"/>
    <property type="match status" value="1"/>
</dbReference>
<reference evidence="4" key="1">
    <citation type="submission" date="2010-08" db="EMBL/GenBank/DDBJ databases">
        <authorList>
            <consortium name="Caenorhabditis japonica Sequencing Consortium"/>
            <person name="Wilson R.K."/>
        </authorList>
    </citation>
    <scope>NUCLEOTIDE SEQUENCE [LARGE SCALE GENOMIC DNA]</scope>
    <source>
        <strain evidence="4">DF5081</strain>
    </source>
</reference>
<keyword evidence="1" id="KW-0479">Metal-binding</keyword>
<keyword evidence="1" id="KW-0863">Zinc-finger</keyword>
<comment type="similarity">
    <text evidence="1">Belongs to the E3 ubiquitin-protein ligase UBR1-like family.</text>
</comment>